<sequence>MFVQRSGSRKAWRNRSVRLTRRGLALAGAGAVLATMVSAGPASAGTGGGCTQFQGVTGLLCAGWDAQSHRYLNTIQGRFTSVLGVGNPRIHVRVLDAQNREMFSRDRSWGGRRHDEEARFEVTVMMPRDAARVCASLYESGGLISTACSPVYF</sequence>
<reference evidence="2 3" key="1">
    <citation type="submission" date="2020-05" db="EMBL/GenBank/DDBJ databases">
        <title>Whole genome shotgun sequence of Streptomyces microflavus NBRC 13062.</title>
        <authorList>
            <person name="Komaki H."/>
            <person name="Tamura T."/>
        </authorList>
    </citation>
    <scope>NUCLEOTIDE SEQUENCE [LARGE SCALE GENOMIC DNA]</scope>
    <source>
        <strain evidence="2 3">NBRC 13062</strain>
    </source>
</reference>
<feature type="chain" id="PRO_5029864116" description="Secreted protein" evidence="1">
    <location>
        <begin position="45"/>
        <end position="153"/>
    </location>
</feature>
<feature type="signal peptide" evidence="1">
    <location>
        <begin position="1"/>
        <end position="44"/>
    </location>
</feature>
<organism evidence="2 3">
    <name type="scientific">Streptomyces microflavus</name>
    <name type="common">Streptomyces lipmanii</name>
    <dbReference type="NCBI Taxonomy" id="1919"/>
    <lineage>
        <taxon>Bacteria</taxon>
        <taxon>Bacillati</taxon>
        <taxon>Actinomycetota</taxon>
        <taxon>Actinomycetes</taxon>
        <taxon>Kitasatosporales</taxon>
        <taxon>Streptomycetaceae</taxon>
        <taxon>Streptomyces</taxon>
    </lineage>
</organism>
<dbReference type="EMBL" id="BLWD01000001">
    <property type="protein sequence ID" value="GFN05931.1"/>
    <property type="molecule type" value="Genomic_DNA"/>
</dbReference>
<comment type="caution">
    <text evidence="2">The sequence shown here is derived from an EMBL/GenBank/DDBJ whole genome shotgun (WGS) entry which is preliminary data.</text>
</comment>
<protein>
    <recommendedName>
        <fullName evidence="4">Secreted protein</fullName>
    </recommendedName>
</protein>
<dbReference type="Proteomes" id="UP000498740">
    <property type="component" value="Unassembled WGS sequence"/>
</dbReference>
<name>A0A7J0CTT8_STRMI</name>
<evidence type="ECO:0000313" key="2">
    <source>
        <dbReference type="EMBL" id="GFN05931.1"/>
    </source>
</evidence>
<gene>
    <name evidence="2" type="ORF">Smic_44870</name>
</gene>
<evidence type="ECO:0000256" key="1">
    <source>
        <dbReference type="SAM" id="SignalP"/>
    </source>
</evidence>
<dbReference type="AlphaFoldDB" id="A0A7J0CTT8"/>
<dbReference type="RefSeq" id="WP_015610357.1">
    <property type="nucleotide sequence ID" value="NZ_BMUG01000007.1"/>
</dbReference>
<proteinExistence type="predicted"/>
<evidence type="ECO:0000313" key="3">
    <source>
        <dbReference type="Proteomes" id="UP000498740"/>
    </source>
</evidence>
<evidence type="ECO:0008006" key="4">
    <source>
        <dbReference type="Google" id="ProtNLM"/>
    </source>
</evidence>
<accession>A0A7J0CTT8</accession>
<keyword evidence="1" id="KW-0732">Signal</keyword>